<sequence length="1050" mass="114444">MLINATQAEELRVAIVDGQNLYDIDIEQPSKEQKKSNIYKGRIVRLEPSLEAAFVEYGGERHGFLPLKEISRDYFVPGVDPNKAGLKEILREGQEVVVQVDKEERGNKGAALTTFISLAGRYMVLMPNSPTAGGVSRRIEGDDRQALKEAMDALSIPEDMGVIIRTAGVGRDAEELQWDLDYLLQVWKSITDAALAKPASFLIYQESRLIIRALRDYLRADVGEILVDTPAMYEEAKDFMQSVMPQNLRKLKHYTDDIPLFNRFQIESQIENAYERQVRLPSGGSIVVDQTEALTAIDVNSSRATKGSDIEETAFNTNLEAAEEVARQMRLRDLGGLVVIDFIDMGSGKHQRQVEDRLQQALRHDRARVQIGKISRFGLLEMSRQRLRPSLGESSQIICPRCDGHGRMRSVESLSLSILRLAEEHAMKENTGQVLVQAPSEIANYLLNEKRRALLEIEQRHEAPIIIVADEQLETPHFNVSRLREGDLGEETAKPSYHRTTPRKLEVHALTKAHMNVPDMPAVTHVRPTQPAPTRELREDVAEAVAPAMAAAPVAAAKPGLFARMKAFFVGETPAPAPKQRNDRNERGERGDRNSGRGNEPRRGERPSRDRGQSQSQGQGGRGAPGQGGNRPPQGGQPKPQPQGGKPQNPQGKPGQPQPPKAERSEEQIRLDEQRKLEQQQRREEQQRKEAERREAQRQENIKREAERRAARDAARQASPEGADGVTVSVDPAAPVAAAVVAAGVAGEGAEQTAEGANAEGGRRRRGRRGGRRRRRQEGGAADPNAAPNASNDMDFDEEEPGDDMEEGESTSSSPRPSGSVAMPVFASSLPVTASESDFDDLSPEPEAVVRTPAVETPVVETVKVETPVVETPVVVAPIAVTPAAPVVVAEAKPVFVAPSEPAPVVAAPAVQPVAAPAPRAETPVVPAAVVQTAPVTPVVETPAPLELAPVESYIAPVATQAPLFPTQVSPAVESKLSLEPTQNENLWSRPSTQTSVPAPPVQTPTPTPAVFTTNIETLPNEFARIVPPVAPVDPLDDDESVEKRDTPLS</sequence>
<dbReference type="EMBL" id="AVCI01000001">
    <property type="protein sequence ID" value="KFN44482.1"/>
    <property type="molecule type" value="Genomic_DNA"/>
</dbReference>
<feature type="region of interest" description="Disordered" evidence="17">
    <location>
        <begin position="1029"/>
        <end position="1050"/>
    </location>
</feature>
<keyword evidence="7 16" id="KW-0540">Nuclease</keyword>
<feature type="compositionally biased region" description="Acidic residues" evidence="17">
    <location>
        <begin position="794"/>
        <end position="809"/>
    </location>
</feature>
<dbReference type="InterPro" id="IPR004659">
    <property type="entry name" value="RNase_E/G"/>
</dbReference>
<keyword evidence="4 16" id="KW-0997">Cell inner membrane</keyword>
<dbReference type="InterPro" id="IPR012340">
    <property type="entry name" value="NA-bd_OB-fold"/>
</dbReference>
<feature type="compositionally biased region" description="Low complexity" evidence="17">
    <location>
        <begin position="746"/>
        <end position="760"/>
    </location>
</feature>
<keyword evidence="14 16" id="KW-0694">RNA-binding</keyword>
<dbReference type="HAMAP" id="MF_00970">
    <property type="entry name" value="RNase_E"/>
    <property type="match status" value="1"/>
</dbReference>
<feature type="compositionally biased region" description="Pro residues" evidence="17">
    <location>
        <begin position="998"/>
        <end position="1008"/>
    </location>
</feature>
<comment type="similarity">
    <text evidence="16">Belongs to the RNase E/G family. RNase E subfamily.</text>
</comment>
<evidence type="ECO:0000256" key="5">
    <source>
        <dbReference type="ARBA" id="ARBA00022552"/>
    </source>
</evidence>
<keyword evidence="20" id="KW-1185">Reference proteome</keyword>
<dbReference type="SUPFAM" id="SSF50249">
    <property type="entry name" value="Nucleic acid-binding proteins"/>
    <property type="match status" value="1"/>
</dbReference>
<evidence type="ECO:0000256" key="11">
    <source>
        <dbReference type="ARBA" id="ARBA00022801"/>
    </source>
</evidence>
<dbReference type="Proteomes" id="UP000029385">
    <property type="component" value="Unassembled WGS sequence"/>
</dbReference>
<feature type="compositionally biased region" description="Gly residues" evidence="17">
    <location>
        <begin position="618"/>
        <end position="629"/>
    </location>
</feature>
<dbReference type="GO" id="GO:0019843">
    <property type="term" value="F:rRNA binding"/>
    <property type="evidence" value="ECO:0007669"/>
    <property type="project" value="UniProtKB-KW"/>
</dbReference>
<evidence type="ECO:0000256" key="7">
    <source>
        <dbReference type="ARBA" id="ARBA00022722"/>
    </source>
</evidence>
<dbReference type="GO" id="GO:0000049">
    <property type="term" value="F:tRNA binding"/>
    <property type="evidence" value="ECO:0007669"/>
    <property type="project" value="UniProtKB-KW"/>
</dbReference>
<dbReference type="GO" id="GO:0008270">
    <property type="term" value="F:zinc ion binding"/>
    <property type="evidence" value="ECO:0007669"/>
    <property type="project" value="UniProtKB-UniRule"/>
</dbReference>
<evidence type="ECO:0000256" key="12">
    <source>
        <dbReference type="ARBA" id="ARBA00022833"/>
    </source>
</evidence>
<comment type="function">
    <text evidence="16">Endoribonuclease that plays a central role in RNA processing and decay. Required for the maturation of 5S and 16S rRNAs and the majority of tRNAs. Also involved in the degradation of most mRNAs.</text>
</comment>
<evidence type="ECO:0000256" key="4">
    <source>
        <dbReference type="ARBA" id="ARBA00022519"/>
    </source>
</evidence>
<dbReference type="InterPro" id="IPR028878">
    <property type="entry name" value="RNase_E"/>
</dbReference>
<keyword evidence="15 16" id="KW-0472">Membrane</keyword>
<comment type="cofactor">
    <cofactor evidence="16">
        <name>Zn(2+)</name>
        <dbReference type="ChEBI" id="CHEBI:29105"/>
    </cofactor>
    <text evidence="16">Binds 2 Zn(2+) ions per homotetramer.</text>
</comment>
<feature type="compositionally biased region" description="Basic and acidic residues" evidence="17">
    <location>
        <begin position="661"/>
        <end position="715"/>
    </location>
</feature>
<feature type="compositionally biased region" description="Low complexity" evidence="17">
    <location>
        <begin position="779"/>
        <end position="793"/>
    </location>
</feature>
<comment type="caution">
    <text evidence="19">The sequence shown here is derived from an EMBL/GenBank/DDBJ whole genome shotgun (WGS) entry which is preliminary data.</text>
</comment>
<dbReference type="SMART" id="SM00316">
    <property type="entry name" value="S1"/>
    <property type="match status" value="1"/>
</dbReference>
<keyword evidence="8 16" id="KW-0479">Metal-binding</keyword>
<evidence type="ECO:0000313" key="19">
    <source>
        <dbReference type="EMBL" id="KFN44482.1"/>
    </source>
</evidence>
<name>A0A091AYZ0_9GAMM</name>
<feature type="region of interest" description="Disordered" evidence="17">
    <location>
        <begin position="746"/>
        <end position="843"/>
    </location>
</feature>
<proteinExistence type="inferred from homology"/>
<feature type="region of interest" description="Disordered" evidence="17">
    <location>
        <begin position="983"/>
        <end position="1011"/>
    </location>
</feature>
<feature type="compositionally biased region" description="Polar residues" evidence="17">
    <location>
        <begin position="983"/>
        <end position="992"/>
    </location>
</feature>
<dbReference type="GO" id="GO:0008033">
    <property type="term" value="P:tRNA processing"/>
    <property type="evidence" value="ECO:0007669"/>
    <property type="project" value="UniProtKB-UniRule"/>
</dbReference>
<dbReference type="Gene3D" id="2.40.50.140">
    <property type="entry name" value="Nucleic acid-binding proteins"/>
    <property type="match status" value="1"/>
</dbReference>
<dbReference type="Pfam" id="PF10150">
    <property type="entry name" value="RNase_E_G"/>
    <property type="match status" value="1"/>
</dbReference>
<dbReference type="eggNOG" id="COG1530">
    <property type="taxonomic scope" value="Bacteria"/>
</dbReference>
<evidence type="ECO:0000259" key="18">
    <source>
        <dbReference type="PROSITE" id="PS50126"/>
    </source>
</evidence>
<comment type="catalytic activity">
    <reaction evidence="16">
        <text>Endonucleolytic cleavage of single-stranded RNA in A- and U-rich regions.</text>
        <dbReference type="EC" id="3.1.26.12"/>
    </reaction>
</comment>
<dbReference type="InterPro" id="IPR003029">
    <property type="entry name" value="S1_domain"/>
</dbReference>
<evidence type="ECO:0000256" key="9">
    <source>
        <dbReference type="ARBA" id="ARBA00022730"/>
    </source>
</evidence>
<comment type="subcellular location">
    <subcellularLocation>
        <location evidence="16">Cytoplasm</location>
    </subcellularLocation>
    <subcellularLocation>
        <location evidence="16">Cell inner membrane</location>
        <topology evidence="16">Peripheral membrane protein</topology>
        <orientation evidence="16">Cytoplasmic side</orientation>
    </subcellularLocation>
</comment>
<feature type="compositionally biased region" description="Low complexity" evidence="17">
    <location>
        <begin position="630"/>
        <end position="655"/>
    </location>
</feature>
<dbReference type="FunFam" id="2.40.50.140:FF:000040">
    <property type="entry name" value="Ribonuclease E"/>
    <property type="match status" value="1"/>
</dbReference>
<feature type="domain" description="S1 motif" evidence="18">
    <location>
        <begin position="36"/>
        <end position="115"/>
    </location>
</feature>
<feature type="compositionally biased region" description="Basic and acidic residues" evidence="17">
    <location>
        <begin position="580"/>
        <end position="612"/>
    </location>
</feature>
<keyword evidence="3 16" id="KW-0963">Cytoplasm</keyword>
<keyword evidence="6 16" id="KW-0819">tRNA processing</keyword>
<dbReference type="PATRIC" id="fig|1121015.4.peg.63"/>
<dbReference type="InterPro" id="IPR019307">
    <property type="entry name" value="RNA-bd_AU-1/RNase_E/G"/>
</dbReference>
<dbReference type="InterPro" id="IPR048583">
    <property type="entry name" value="RNase_E_G_thioredoxin-like"/>
</dbReference>
<feature type="binding site" evidence="16">
    <location>
        <position position="298"/>
    </location>
    <ligand>
        <name>Mg(2+)</name>
        <dbReference type="ChEBI" id="CHEBI:18420"/>
        <note>catalytic</note>
    </ligand>
</feature>
<dbReference type="GO" id="GO:0009898">
    <property type="term" value="C:cytoplasmic side of plasma membrane"/>
    <property type="evidence" value="ECO:0007669"/>
    <property type="project" value="UniProtKB-UniRule"/>
</dbReference>
<dbReference type="PROSITE" id="PS50126">
    <property type="entry name" value="S1"/>
    <property type="match status" value="1"/>
</dbReference>
<dbReference type="NCBIfam" id="TIGR00757">
    <property type="entry name" value="RNaseEG"/>
    <property type="match status" value="1"/>
</dbReference>
<evidence type="ECO:0000256" key="13">
    <source>
        <dbReference type="ARBA" id="ARBA00022842"/>
    </source>
</evidence>
<gene>
    <name evidence="16" type="primary">rne</name>
    <name evidence="19" type="ORF">N789_00310</name>
</gene>
<organism evidence="19 20">
    <name type="scientific">Arenimonas oryziterrae DSM 21050 = YC6267</name>
    <dbReference type="NCBI Taxonomy" id="1121015"/>
    <lineage>
        <taxon>Bacteria</taxon>
        <taxon>Pseudomonadati</taxon>
        <taxon>Pseudomonadota</taxon>
        <taxon>Gammaproteobacteria</taxon>
        <taxon>Lysobacterales</taxon>
        <taxon>Lysobacteraceae</taxon>
        <taxon>Arenimonas</taxon>
    </lineage>
</organism>
<evidence type="ECO:0000256" key="8">
    <source>
        <dbReference type="ARBA" id="ARBA00022723"/>
    </source>
</evidence>
<keyword evidence="16" id="KW-0820">tRNA-binding</keyword>
<feature type="region of interest" description="Disordered" evidence="17">
    <location>
        <begin position="573"/>
        <end position="728"/>
    </location>
</feature>
<dbReference type="GO" id="GO:0005737">
    <property type="term" value="C:cytoplasm"/>
    <property type="evidence" value="ECO:0007669"/>
    <property type="project" value="UniProtKB-SubCell"/>
</dbReference>
<accession>A0A091AYZ0</accession>
<dbReference type="STRING" id="1121015.GCA_000420545_01008"/>
<evidence type="ECO:0000256" key="2">
    <source>
        <dbReference type="ARBA" id="ARBA00022475"/>
    </source>
</evidence>
<comment type="cofactor">
    <cofactor evidence="16">
        <name>Mg(2+)</name>
        <dbReference type="ChEBI" id="CHEBI:18420"/>
    </cofactor>
    <text evidence="16">Binds 1 Mg(2+) ion per subunit.</text>
</comment>
<feature type="compositionally biased region" description="Basic residues" evidence="17">
    <location>
        <begin position="763"/>
        <end position="776"/>
    </location>
</feature>
<evidence type="ECO:0000256" key="10">
    <source>
        <dbReference type="ARBA" id="ARBA00022759"/>
    </source>
</evidence>
<feature type="binding site" evidence="16">
    <location>
        <position position="341"/>
    </location>
    <ligand>
        <name>Mg(2+)</name>
        <dbReference type="ChEBI" id="CHEBI:18420"/>
        <note>catalytic</note>
    </ligand>
</feature>
<keyword evidence="12 16" id="KW-0862">Zinc</keyword>
<comment type="similarity">
    <text evidence="1">Belongs to the RNase E/G family. RNase G subfamily.</text>
</comment>
<dbReference type="GO" id="GO:0006364">
    <property type="term" value="P:rRNA processing"/>
    <property type="evidence" value="ECO:0007669"/>
    <property type="project" value="UniProtKB-UniRule"/>
</dbReference>
<feature type="region of interest" description="Required for zinc-mediated homotetramerization and catalytic activity" evidence="16">
    <location>
        <begin position="399"/>
        <end position="402"/>
    </location>
</feature>
<evidence type="ECO:0000256" key="17">
    <source>
        <dbReference type="SAM" id="MobiDB-lite"/>
    </source>
</evidence>
<keyword evidence="11 16" id="KW-0378">Hydrolase</keyword>
<feature type="binding site" evidence="16">
    <location>
        <position position="402"/>
    </location>
    <ligand>
        <name>Zn(2+)</name>
        <dbReference type="ChEBI" id="CHEBI:29105"/>
        <note>ligand shared between dimeric partners</note>
    </ligand>
</feature>
<keyword evidence="9 16" id="KW-0699">rRNA-binding</keyword>
<dbReference type="GO" id="GO:0008995">
    <property type="term" value="F:ribonuclease E activity"/>
    <property type="evidence" value="ECO:0007669"/>
    <property type="project" value="UniProtKB-EC"/>
</dbReference>
<protein>
    <recommendedName>
        <fullName evidence="16">Ribonuclease E</fullName>
        <shortName evidence="16">RNase E</shortName>
        <ecNumber evidence="16">3.1.26.12</ecNumber>
    </recommendedName>
</protein>
<dbReference type="AlphaFoldDB" id="A0A091AYZ0"/>
<dbReference type="Pfam" id="PF00575">
    <property type="entry name" value="S1"/>
    <property type="match status" value="1"/>
</dbReference>
<keyword evidence="10 16" id="KW-0255">Endonuclease</keyword>
<keyword evidence="5 16" id="KW-0698">rRNA processing</keyword>
<dbReference type="PANTHER" id="PTHR30001">
    <property type="entry name" value="RIBONUCLEASE"/>
    <property type="match status" value="1"/>
</dbReference>
<dbReference type="GO" id="GO:0006402">
    <property type="term" value="P:mRNA catabolic process"/>
    <property type="evidence" value="ECO:0007669"/>
    <property type="project" value="UniProtKB-UniRule"/>
</dbReference>
<dbReference type="Pfam" id="PF20833">
    <property type="entry name" value="RNase_E_G_Thio"/>
    <property type="match status" value="1"/>
</dbReference>
<reference evidence="19 20" key="1">
    <citation type="submission" date="2013-09" db="EMBL/GenBank/DDBJ databases">
        <title>Genome sequencing of Arenimonas oryziterrae.</title>
        <authorList>
            <person name="Chen F."/>
            <person name="Wang G."/>
        </authorList>
    </citation>
    <scope>NUCLEOTIDE SEQUENCE [LARGE SCALE GENOMIC DNA]</scope>
    <source>
        <strain evidence="19 20">YC6267</strain>
    </source>
</reference>
<evidence type="ECO:0000256" key="15">
    <source>
        <dbReference type="ARBA" id="ARBA00023136"/>
    </source>
</evidence>
<feature type="binding site" evidence="16">
    <location>
        <position position="399"/>
    </location>
    <ligand>
        <name>Zn(2+)</name>
        <dbReference type="ChEBI" id="CHEBI:29105"/>
        <note>ligand shared between dimeric partners</note>
    </ligand>
</feature>
<evidence type="ECO:0000313" key="20">
    <source>
        <dbReference type="Proteomes" id="UP000029385"/>
    </source>
</evidence>
<feature type="compositionally biased region" description="Low complexity" evidence="17">
    <location>
        <begin position="810"/>
        <end position="820"/>
    </location>
</feature>
<dbReference type="PANTHER" id="PTHR30001:SF1">
    <property type="entry name" value="RIBONUCLEASE E_G-LIKE PROTEIN, CHLOROPLASTIC"/>
    <property type="match status" value="1"/>
</dbReference>
<dbReference type="GO" id="GO:0000287">
    <property type="term" value="F:magnesium ion binding"/>
    <property type="evidence" value="ECO:0007669"/>
    <property type="project" value="UniProtKB-UniRule"/>
</dbReference>
<keyword evidence="13 16" id="KW-0460">Magnesium</keyword>
<dbReference type="EC" id="3.1.26.12" evidence="16"/>
<evidence type="ECO:0000256" key="16">
    <source>
        <dbReference type="HAMAP-Rule" id="MF_00970"/>
    </source>
</evidence>
<evidence type="ECO:0000256" key="1">
    <source>
        <dbReference type="ARBA" id="ARBA00005663"/>
    </source>
</evidence>
<keyword evidence="2 16" id="KW-1003">Cell membrane</keyword>
<comment type="subunit">
    <text evidence="16">Component of the RNA degradosome, which is a multiprotein complex involved in RNA processing and mRNA degradation. Within the RNA degradosome, RNase E assembles into a homotetramer formed by a dimer of dimers.</text>
</comment>
<dbReference type="CDD" id="cd04453">
    <property type="entry name" value="S1_RNase_E"/>
    <property type="match status" value="1"/>
</dbReference>
<evidence type="ECO:0000256" key="3">
    <source>
        <dbReference type="ARBA" id="ARBA00022490"/>
    </source>
</evidence>
<evidence type="ECO:0000256" key="6">
    <source>
        <dbReference type="ARBA" id="ARBA00022694"/>
    </source>
</evidence>
<evidence type="ECO:0000256" key="14">
    <source>
        <dbReference type="ARBA" id="ARBA00022884"/>
    </source>
</evidence>
<dbReference type="Gene3D" id="3.40.1260.20">
    <property type="entry name" value="Ribonuclease E, catalytic domain"/>
    <property type="match status" value="1"/>
</dbReference>